<proteinExistence type="predicted"/>
<protein>
    <submittedName>
        <fullName evidence="1">Uncharacterized protein</fullName>
    </submittedName>
</protein>
<accession>A0A195BLM6</accession>
<dbReference type="EMBL" id="KQ976440">
    <property type="protein sequence ID" value="KYM86590.1"/>
    <property type="molecule type" value="Genomic_DNA"/>
</dbReference>
<reference evidence="1 2" key="1">
    <citation type="submission" date="2015-09" db="EMBL/GenBank/DDBJ databases">
        <title>Atta colombica WGS genome.</title>
        <authorList>
            <person name="Nygaard S."/>
            <person name="Hu H."/>
            <person name="Boomsma J."/>
            <person name="Zhang G."/>
        </authorList>
    </citation>
    <scope>NUCLEOTIDE SEQUENCE [LARGE SCALE GENOMIC DNA]</scope>
    <source>
        <strain evidence="1">Treedump-2</strain>
        <tissue evidence="1">Whole body</tissue>
    </source>
</reference>
<evidence type="ECO:0000313" key="1">
    <source>
        <dbReference type="EMBL" id="KYM86590.1"/>
    </source>
</evidence>
<feature type="non-terminal residue" evidence="1">
    <location>
        <position position="1"/>
    </location>
</feature>
<name>A0A195BLM6_9HYME</name>
<gene>
    <name evidence="1" type="ORF">ALC53_04051</name>
</gene>
<dbReference type="Proteomes" id="UP000078540">
    <property type="component" value="Unassembled WGS sequence"/>
</dbReference>
<dbReference type="AlphaFoldDB" id="A0A195BLM6"/>
<sequence>EETKEGRELHCSTRPWITASTISRFARAIYMHATDRLHQERRR</sequence>
<evidence type="ECO:0000313" key="2">
    <source>
        <dbReference type="Proteomes" id="UP000078540"/>
    </source>
</evidence>
<organism evidence="1 2">
    <name type="scientific">Atta colombica</name>
    <dbReference type="NCBI Taxonomy" id="520822"/>
    <lineage>
        <taxon>Eukaryota</taxon>
        <taxon>Metazoa</taxon>
        <taxon>Ecdysozoa</taxon>
        <taxon>Arthropoda</taxon>
        <taxon>Hexapoda</taxon>
        <taxon>Insecta</taxon>
        <taxon>Pterygota</taxon>
        <taxon>Neoptera</taxon>
        <taxon>Endopterygota</taxon>
        <taxon>Hymenoptera</taxon>
        <taxon>Apocrita</taxon>
        <taxon>Aculeata</taxon>
        <taxon>Formicoidea</taxon>
        <taxon>Formicidae</taxon>
        <taxon>Myrmicinae</taxon>
        <taxon>Atta</taxon>
    </lineage>
</organism>
<keyword evidence="2" id="KW-1185">Reference proteome</keyword>